<dbReference type="AlphaFoldDB" id="A0A6H5GX89"/>
<reference evidence="2 3" key="1">
    <citation type="submission" date="2020-02" db="EMBL/GenBank/DDBJ databases">
        <authorList>
            <person name="Ferguson B K."/>
        </authorList>
    </citation>
    <scope>NUCLEOTIDE SEQUENCE [LARGE SCALE GENOMIC DNA]</scope>
</reference>
<evidence type="ECO:0000313" key="2">
    <source>
        <dbReference type="EMBL" id="CAB0007606.1"/>
    </source>
</evidence>
<protein>
    <submittedName>
        <fullName evidence="2">Uncharacterized protein</fullName>
    </submittedName>
</protein>
<dbReference type="EMBL" id="CADCXU010019152">
    <property type="protein sequence ID" value="CAB0007606.1"/>
    <property type="molecule type" value="Genomic_DNA"/>
</dbReference>
<feature type="region of interest" description="Disordered" evidence="1">
    <location>
        <begin position="53"/>
        <end position="76"/>
    </location>
</feature>
<accession>A0A6H5GX89</accession>
<gene>
    <name evidence="2" type="ORF">NTEN_LOCUS12878</name>
</gene>
<organism evidence="2 3">
    <name type="scientific">Nesidiocoris tenuis</name>
    <dbReference type="NCBI Taxonomy" id="355587"/>
    <lineage>
        <taxon>Eukaryota</taxon>
        <taxon>Metazoa</taxon>
        <taxon>Ecdysozoa</taxon>
        <taxon>Arthropoda</taxon>
        <taxon>Hexapoda</taxon>
        <taxon>Insecta</taxon>
        <taxon>Pterygota</taxon>
        <taxon>Neoptera</taxon>
        <taxon>Paraneoptera</taxon>
        <taxon>Hemiptera</taxon>
        <taxon>Heteroptera</taxon>
        <taxon>Panheteroptera</taxon>
        <taxon>Cimicomorpha</taxon>
        <taxon>Miridae</taxon>
        <taxon>Dicyphina</taxon>
        <taxon>Nesidiocoris</taxon>
    </lineage>
</organism>
<feature type="compositionally biased region" description="Polar residues" evidence="1">
    <location>
        <begin position="53"/>
        <end position="62"/>
    </location>
</feature>
<name>A0A6H5GX89_9HEMI</name>
<sequence length="188" mass="20955">MNCLRHASLYIDKPDISSSTAYNAYRSGASLHNRTSGPSVNRPTDNRVRHALQATQQSTTKDTVPCPRSSPPSRRRECTNALQEHNDRIFKTTPKFPRPHQSEPRLTHQLSGFLNGLSGLEESRIVCIRWAIVSTVHDLNSDLIVFWIKSSVSKSTAAVASSSTKTLVFLKRARAKQISCLCPKLEVI</sequence>
<keyword evidence="3" id="KW-1185">Reference proteome</keyword>
<evidence type="ECO:0000256" key="1">
    <source>
        <dbReference type="SAM" id="MobiDB-lite"/>
    </source>
</evidence>
<evidence type="ECO:0000313" key="3">
    <source>
        <dbReference type="Proteomes" id="UP000479000"/>
    </source>
</evidence>
<proteinExistence type="predicted"/>
<dbReference type="Proteomes" id="UP000479000">
    <property type="component" value="Unassembled WGS sequence"/>
</dbReference>